<evidence type="ECO:0000313" key="1">
    <source>
        <dbReference type="EMBL" id="VVV01803.1"/>
    </source>
</evidence>
<proteinExistence type="predicted"/>
<keyword evidence="2" id="KW-1185">Reference proteome</keyword>
<dbReference type="EMBL" id="CABVMM010000013">
    <property type="protein sequence ID" value="VVV01803.1"/>
    <property type="molecule type" value="Genomic_DNA"/>
</dbReference>
<comment type="caution">
    <text evidence="1">The sequence shown here is derived from an EMBL/GenBank/DDBJ whole genome shotgun (WGS) entry which is preliminary data.</text>
</comment>
<gene>
    <name evidence="1" type="primary">yehT_3</name>
    <name evidence="1" type="ORF">FVB9532_03097</name>
</gene>
<name>A0AC61YBQ0_9FLAO</name>
<accession>A0AC61YBQ0</accession>
<evidence type="ECO:0000313" key="2">
    <source>
        <dbReference type="Proteomes" id="UP000356253"/>
    </source>
</evidence>
<sequence>MNDSNIIMEQQLSSILIDNESDNLNLLNEYIETYCFDYTKVIGTSTKFEDAVRLINQKKPDLLFLDIELDQGTGFDLLLKIDPYDYVVIFVSAHDEYILESFKYNTASFLMKPINIEDLKFACSKVFKQIKAKRFTNLEQIKSLIGSINVNDHSREGVIGIMTIPGVYSTKFIRTETIEYCRADGRYTEFYLTDGTTLVSCKNIGDYEKLLPSNVFFRIHKTYIINLNVIIEITKKNGYACELKNGQSLPISKRKYLELVKFLNMSV</sequence>
<protein>
    <submittedName>
        <fullName evidence="1">Transcriptional regulatory protein YehT</fullName>
    </submittedName>
</protein>
<dbReference type="Proteomes" id="UP000356253">
    <property type="component" value="Unassembled WGS sequence"/>
</dbReference>
<organism evidence="1 2">
    <name type="scientific">Mesonia oceanica</name>
    <dbReference type="NCBI Taxonomy" id="2687242"/>
    <lineage>
        <taxon>Bacteria</taxon>
        <taxon>Pseudomonadati</taxon>
        <taxon>Bacteroidota</taxon>
        <taxon>Flavobacteriia</taxon>
        <taxon>Flavobacteriales</taxon>
        <taxon>Flavobacteriaceae</taxon>
        <taxon>Mesonia</taxon>
    </lineage>
</organism>
<reference evidence="1" key="1">
    <citation type="submission" date="2019-09" db="EMBL/GenBank/DDBJ databases">
        <authorList>
            <person name="Rodrigo-Torres L."/>
            <person name="Arahal R. D."/>
            <person name="Lucena T."/>
        </authorList>
    </citation>
    <scope>NUCLEOTIDE SEQUENCE</scope>
    <source>
        <strain evidence="1">ISS653</strain>
    </source>
</reference>